<keyword evidence="3" id="KW-0238">DNA-binding</keyword>
<keyword evidence="2" id="KW-0229">DNA integration</keyword>
<proteinExistence type="inferred from homology"/>
<organism evidence="6 7">
    <name type="scientific">Undibacterium macrobrachii</name>
    <dbReference type="NCBI Taxonomy" id="1119058"/>
    <lineage>
        <taxon>Bacteria</taxon>
        <taxon>Pseudomonadati</taxon>
        <taxon>Pseudomonadota</taxon>
        <taxon>Betaproteobacteria</taxon>
        <taxon>Burkholderiales</taxon>
        <taxon>Oxalobacteraceae</taxon>
        <taxon>Undibacterium</taxon>
    </lineage>
</organism>
<evidence type="ECO:0000256" key="1">
    <source>
        <dbReference type="ARBA" id="ARBA00008857"/>
    </source>
</evidence>
<protein>
    <recommendedName>
        <fullName evidence="5">Tyr recombinase domain-containing protein</fullName>
    </recommendedName>
</protein>
<name>A0ABQ2XLT7_9BURK</name>
<keyword evidence="7" id="KW-1185">Reference proteome</keyword>
<gene>
    <name evidence="6" type="ORF">GCM10011282_31780</name>
</gene>
<evidence type="ECO:0000256" key="2">
    <source>
        <dbReference type="ARBA" id="ARBA00022908"/>
    </source>
</evidence>
<dbReference type="Gene3D" id="1.10.443.10">
    <property type="entry name" value="Intergrase catalytic core"/>
    <property type="match status" value="1"/>
</dbReference>
<comment type="similarity">
    <text evidence="1">Belongs to the 'phage' integrase family.</text>
</comment>
<evidence type="ECO:0000256" key="3">
    <source>
        <dbReference type="ARBA" id="ARBA00023125"/>
    </source>
</evidence>
<dbReference type="CDD" id="cd00796">
    <property type="entry name" value="INT_Rci_Hp1_C"/>
    <property type="match status" value="1"/>
</dbReference>
<comment type="caution">
    <text evidence="6">The sequence shown here is derived from an EMBL/GenBank/DDBJ whole genome shotgun (WGS) entry which is preliminary data.</text>
</comment>
<evidence type="ECO:0000256" key="4">
    <source>
        <dbReference type="ARBA" id="ARBA00023172"/>
    </source>
</evidence>
<dbReference type="Proteomes" id="UP000620127">
    <property type="component" value="Unassembled WGS sequence"/>
</dbReference>
<dbReference type="InterPro" id="IPR010998">
    <property type="entry name" value="Integrase_recombinase_N"/>
</dbReference>
<keyword evidence="4" id="KW-0233">DNA recombination</keyword>
<evidence type="ECO:0000313" key="7">
    <source>
        <dbReference type="Proteomes" id="UP000620127"/>
    </source>
</evidence>
<evidence type="ECO:0000313" key="6">
    <source>
        <dbReference type="EMBL" id="GGX23328.1"/>
    </source>
</evidence>
<dbReference type="PROSITE" id="PS51898">
    <property type="entry name" value="TYR_RECOMBINASE"/>
    <property type="match status" value="1"/>
</dbReference>
<dbReference type="EMBL" id="BMYT01000006">
    <property type="protein sequence ID" value="GGX23328.1"/>
    <property type="molecule type" value="Genomic_DNA"/>
</dbReference>
<dbReference type="PANTHER" id="PTHR30349">
    <property type="entry name" value="PHAGE INTEGRASE-RELATED"/>
    <property type="match status" value="1"/>
</dbReference>
<feature type="domain" description="Tyr recombinase" evidence="5">
    <location>
        <begin position="223"/>
        <end position="391"/>
    </location>
</feature>
<reference evidence="7" key="1">
    <citation type="journal article" date="2019" name="Int. J. Syst. Evol. Microbiol.">
        <title>The Global Catalogue of Microorganisms (GCM) 10K type strain sequencing project: providing services to taxonomists for standard genome sequencing and annotation.</title>
        <authorList>
            <consortium name="The Broad Institute Genomics Platform"/>
            <consortium name="The Broad Institute Genome Sequencing Center for Infectious Disease"/>
            <person name="Wu L."/>
            <person name="Ma J."/>
        </authorList>
    </citation>
    <scope>NUCLEOTIDE SEQUENCE [LARGE SCALE GENOMIC DNA]</scope>
    <source>
        <strain evidence="7">KCTC 23916</strain>
    </source>
</reference>
<dbReference type="InterPro" id="IPR013762">
    <property type="entry name" value="Integrase-like_cat_sf"/>
</dbReference>
<dbReference type="RefSeq" id="WP_189347153.1">
    <property type="nucleotide sequence ID" value="NZ_BMYT01000006.1"/>
</dbReference>
<dbReference type="PANTHER" id="PTHR30349:SF41">
    <property type="entry name" value="INTEGRASE_RECOMBINASE PROTEIN MJ0367-RELATED"/>
    <property type="match status" value="1"/>
</dbReference>
<dbReference type="InterPro" id="IPR002104">
    <property type="entry name" value="Integrase_catalytic"/>
</dbReference>
<dbReference type="Pfam" id="PF00589">
    <property type="entry name" value="Phage_integrase"/>
    <property type="match status" value="1"/>
</dbReference>
<accession>A0ABQ2XLT7</accession>
<dbReference type="InterPro" id="IPR050090">
    <property type="entry name" value="Tyrosine_recombinase_XerCD"/>
</dbReference>
<dbReference type="Gene3D" id="1.10.150.130">
    <property type="match status" value="1"/>
</dbReference>
<evidence type="ECO:0000259" key="5">
    <source>
        <dbReference type="PROSITE" id="PS51898"/>
    </source>
</evidence>
<dbReference type="SUPFAM" id="SSF56349">
    <property type="entry name" value="DNA breaking-rejoining enzymes"/>
    <property type="match status" value="1"/>
</dbReference>
<sequence>MATVYKEGSAWIARIRKTHFKTTKGGFATRKEAETWARNQEHAFENQGSACGFGPDRTSLGQALYDYAEKKMPFLKGAVQDLSRVNKYLRAVNLPTFKANKIASTNADSSSEQTYFQLETIPVEVTRNYAKGVKAHREKQAQRSTASDKIRDNLARMTVASIQPFHLQELVDQMQKEGYKAATIGLERSLLREFFNYARRTWRWAQPALNPASDLRMPRISNQRSRILSHEEQFRLADVLRSCDNPFVAPCIALLIETSMRKSELLMMSRWQDFDPVKSILTLRDAKAGGREVPLTKEAVELIQKLPRGADTDLIIPISMDAVKSAWERARIRANILDITLHDLRHTGATRMAIRLNGNIFLLQLVTGHKTLSQLQRYINLKASDAVAAFNKTATTIDIPTSSIVSAPQNEVTEKRRKNRLDVLLSKRVNQLSHRPSHETLH</sequence>
<dbReference type="InterPro" id="IPR011010">
    <property type="entry name" value="DNA_brk_join_enz"/>
</dbReference>